<keyword evidence="8" id="KW-1185">Reference proteome</keyword>
<keyword evidence="4" id="KW-0472">Membrane</keyword>
<dbReference type="AlphaFoldDB" id="M7SDB9"/>
<protein>
    <submittedName>
        <fullName evidence="7">Putative spry domain-containing protein</fullName>
    </submittedName>
</protein>
<feature type="compositionally biased region" description="Pro residues" evidence="5">
    <location>
        <begin position="10"/>
        <end position="28"/>
    </location>
</feature>
<evidence type="ECO:0000256" key="5">
    <source>
        <dbReference type="SAM" id="MobiDB-lite"/>
    </source>
</evidence>
<dbReference type="Pfam" id="PF00622">
    <property type="entry name" value="SPRY"/>
    <property type="match status" value="1"/>
</dbReference>
<evidence type="ECO:0000313" key="8">
    <source>
        <dbReference type="Proteomes" id="UP000012174"/>
    </source>
</evidence>
<dbReference type="Gene3D" id="2.60.120.920">
    <property type="match status" value="1"/>
</dbReference>
<organism evidence="7 8">
    <name type="scientific">Eutypa lata (strain UCR-EL1)</name>
    <name type="common">Grapevine dieback disease fungus</name>
    <name type="synonym">Eutypa armeniacae</name>
    <dbReference type="NCBI Taxonomy" id="1287681"/>
    <lineage>
        <taxon>Eukaryota</taxon>
        <taxon>Fungi</taxon>
        <taxon>Dikarya</taxon>
        <taxon>Ascomycota</taxon>
        <taxon>Pezizomycotina</taxon>
        <taxon>Sordariomycetes</taxon>
        <taxon>Xylariomycetidae</taxon>
        <taxon>Xylariales</taxon>
        <taxon>Diatrypaceae</taxon>
        <taxon>Eutypa</taxon>
    </lineage>
</organism>
<reference evidence="8" key="1">
    <citation type="journal article" date="2013" name="Genome Announc.">
        <title>Draft genome sequence of the grapevine dieback fungus Eutypa lata UCR-EL1.</title>
        <authorList>
            <person name="Blanco-Ulate B."/>
            <person name="Rolshausen P.E."/>
            <person name="Cantu D."/>
        </authorList>
    </citation>
    <scope>NUCLEOTIDE SEQUENCE [LARGE SCALE GENOMIC DNA]</scope>
    <source>
        <strain evidence="8">UCR-EL1</strain>
    </source>
</reference>
<accession>M7SDB9</accession>
<evidence type="ECO:0000259" key="6">
    <source>
        <dbReference type="Pfam" id="PF00622"/>
    </source>
</evidence>
<dbReference type="InterPro" id="IPR003877">
    <property type="entry name" value="SPRY_dom"/>
</dbReference>
<evidence type="ECO:0000256" key="3">
    <source>
        <dbReference type="ARBA" id="ARBA00022989"/>
    </source>
</evidence>
<dbReference type="InterPro" id="IPR035780">
    <property type="entry name" value="SPRY_Ssh4-like"/>
</dbReference>
<dbReference type="OMA" id="PPPYHDW"/>
<keyword evidence="3" id="KW-1133">Transmembrane helix</keyword>
<dbReference type="OrthoDB" id="25503at2759"/>
<proteinExistence type="predicted"/>
<keyword evidence="2" id="KW-0812">Transmembrane</keyword>
<dbReference type="PANTHER" id="PTHR12864">
    <property type="entry name" value="RAN BINDING PROTEIN 9-RELATED"/>
    <property type="match status" value="1"/>
</dbReference>
<dbReference type="InterPro" id="IPR050618">
    <property type="entry name" value="Ubq-SigPath_Reg"/>
</dbReference>
<dbReference type="GO" id="GO:0016020">
    <property type="term" value="C:membrane"/>
    <property type="evidence" value="ECO:0007669"/>
    <property type="project" value="UniProtKB-SubCell"/>
</dbReference>
<feature type="compositionally biased region" description="Low complexity" evidence="5">
    <location>
        <begin position="80"/>
        <end position="107"/>
    </location>
</feature>
<dbReference type="Proteomes" id="UP000012174">
    <property type="component" value="Unassembled WGS sequence"/>
</dbReference>
<dbReference type="InterPro" id="IPR043136">
    <property type="entry name" value="B30.2/SPRY_sf"/>
</dbReference>
<dbReference type="CDD" id="cd12910">
    <property type="entry name" value="SPRY_SSH4_like"/>
    <property type="match status" value="1"/>
</dbReference>
<sequence>MAAQDYAPSQGPPPTKAYAAPPGPPPSHSRPNAGGGGGSNSSSGVGDYSAPPGPPPPAASHDYAPPAGPPPPPSKKTTDTKNNPFFNNDNNHDLFSSSSSSSTSKAPQLPPLAPPQDWETAVPDTSLLPPPPNYFSGFDRSPANNATEAEADAGERWCADYPLYAPSAALDPRALAAAVEQGNISVFAPPFFRGTLGPTTPGIWRGRSGPGAPDTCLATYPPLYSAAAHAPLVATGTPHTIYYEVRILPDSRKNEISLALGFAAPPYPPFRLPGWHRASLAVHGDDGHRYVNDRWGGKTFVPPFRRGQTVGLGMRFAPGAAGLGTKVEVFFTRDGREEGRWDLHEETDLREDLPVAGLEGSRDLCAAVGVFDAVGFEIVFRRDGWVWKGDL</sequence>
<evidence type="ECO:0000256" key="2">
    <source>
        <dbReference type="ARBA" id="ARBA00022692"/>
    </source>
</evidence>
<dbReference type="eggNOG" id="KOG1477">
    <property type="taxonomic scope" value="Eukaryota"/>
</dbReference>
<dbReference type="STRING" id="1287681.M7SDB9"/>
<name>M7SDB9_EUTLA</name>
<dbReference type="EMBL" id="KB707483">
    <property type="protein sequence ID" value="EMR62173.1"/>
    <property type="molecule type" value="Genomic_DNA"/>
</dbReference>
<comment type="subcellular location">
    <subcellularLocation>
        <location evidence="1">Membrane</location>
    </subcellularLocation>
</comment>
<evidence type="ECO:0000256" key="4">
    <source>
        <dbReference type="ARBA" id="ARBA00023136"/>
    </source>
</evidence>
<feature type="domain" description="SPRY" evidence="6">
    <location>
        <begin position="241"/>
        <end position="336"/>
    </location>
</feature>
<feature type="region of interest" description="Disordered" evidence="5">
    <location>
        <begin position="1"/>
        <end position="151"/>
    </location>
</feature>
<evidence type="ECO:0000256" key="1">
    <source>
        <dbReference type="ARBA" id="ARBA00004370"/>
    </source>
</evidence>
<dbReference type="HOGENOM" id="CLU_026654_1_0_1"/>
<gene>
    <name evidence="7" type="ORF">UCREL1_10889</name>
</gene>
<dbReference type="KEGG" id="ela:UCREL1_10889"/>
<evidence type="ECO:0000313" key="7">
    <source>
        <dbReference type="EMBL" id="EMR62173.1"/>
    </source>
</evidence>